<feature type="chain" id="PRO_5005810248" evidence="3">
    <location>
        <begin position="22"/>
        <end position="151"/>
    </location>
</feature>
<dbReference type="OrthoDB" id="7203955at2"/>
<name>A0A0M7BCY5_9RHOB</name>
<evidence type="ECO:0000313" key="5">
    <source>
        <dbReference type="EMBL" id="CUH39684.1"/>
    </source>
</evidence>
<proteinExistence type="predicted"/>
<dbReference type="Gene3D" id="3.30.1450.10">
    <property type="match status" value="1"/>
</dbReference>
<evidence type="ECO:0000256" key="1">
    <source>
        <dbReference type="ARBA" id="ARBA00022729"/>
    </source>
</evidence>
<dbReference type="InterPro" id="IPR007450">
    <property type="entry name" value="BamE_dom"/>
</dbReference>
<feature type="signal peptide" evidence="3">
    <location>
        <begin position="1"/>
        <end position="21"/>
    </location>
</feature>
<dbReference type="RefSeq" id="WP_055663834.1">
    <property type="nucleotide sequence ID" value="NZ_CYPR01000160.1"/>
</dbReference>
<keyword evidence="2" id="KW-0472">Membrane</keyword>
<dbReference type="PROSITE" id="PS51257">
    <property type="entry name" value="PROKAR_LIPOPROTEIN"/>
    <property type="match status" value="1"/>
</dbReference>
<feature type="domain" description="Outer membrane protein assembly factor BamE" evidence="4">
    <location>
        <begin position="28"/>
        <end position="103"/>
    </location>
</feature>
<evidence type="ECO:0000256" key="2">
    <source>
        <dbReference type="ARBA" id="ARBA00023136"/>
    </source>
</evidence>
<organism evidence="5 6">
    <name type="scientific">Jannaschia seosinensis</name>
    <dbReference type="NCBI Taxonomy" id="313367"/>
    <lineage>
        <taxon>Bacteria</taxon>
        <taxon>Pseudomonadati</taxon>
        <taxon>Pseudomonadota</taxon>
        <taxon>Alphaproteobacteria</taxon>
        <taxon>Rhodobacterales</taxon>
        <taxon>Roseobacteraceae</taxon>
        <taxon>Jannaschia</taxon>
    </lineage>
</organism>
<accession>A0A0M7BCY5</accession>
<dbReference type="EMBL" id="CYPR01000160">
    <property type="protein sequence ID" value="CUH39684.1"/>
    <property type="molecule type" value="Genomic_DNA"/>
</dbReference>
<evidence type="ECO:0000313" key="6">
    <source>
        <dbReference type="Proteomes" id="UP000049455"/>
    </source>
</evidence>
<keyword evidence="1 3" id="KW-0732">Signal</keyword>
<dbReference type="STRING" id="313367.JSE7799_02412"/>
<protein>
    <submittedName>
        <fullName evidence="5">SmpA / OmlA family protein</fullName>
    </submittedName>
</protein>
<evidence type="ECO:0000259" key="4">
    <source>
        <dbReference type="Pfam" id="PF04355"/>
    </source>
</evidence>
<reference evidence="5 6" key="1">
    <citation type="submission" date="2015-09" db="EMBL/GenBank/DDBJ databases">
        <authorList>
            <person name="Jackson K.R."/>
            <person name="Lunt B.L."/>
            <person name="Fisher J.N.B."/>
            <person name="Gardner A.V."/>
            <person name="Bailey M.E."/>
            <person name="Deus L.M."/>
            <person name="Earl A.S."/>
            <person name="Gibby P.D."/>
            <person name="Hartmann K.A."/>
            <person name="Liu J.E."/>
            <person name="Manci A.M."/>
            <person name="Nielsen D.A."/>
            <person name="Solomon M.B."/>
            <person name="Breakwell D.P."/>
            <person name="Burnett S.H."/>
            <person name="Grose J.H."/>
        </authorList>
    </citation>
    <scope>NUCLEOTIDE SEQUENCE [LARGE SCALE GENOMIC DNA]</scope>
    <source>
        <strain evidence="5 6">CECT 7799</strain>
    </source>
</reference>
<keyword evidence="6" id="KW-1185">Reference proteome</keyword>
<evidence type="ECO:0000256" key="3">
    <source>
        <dbReference type="SAM" id="SignalP"/>
    </source>
</evidence>
<dbReference type="AlphaFoldDB" id="A0A0M7BCY5"/>
<dbReference type="GO" id="GO:0019867">
    <property type="term" value="C:outer membrane"/>
    <property type="evidence" value="ECO:0007669"/>
    <property type="project" value="InterPro"/>
</dbReference>
<sequence length="151" mass="17064">MTRIFRGLTLAALVAAVGACAPVYRSHGYVPEPQQLQVLSVGVDTRETVETRVGRPTIRGFERGDAWYYVQSRRRNYGWRPPETIDRELVAISFAENGTLSNIERFGLERGQVVPLSRRVTTTTIRDYGLIQQLLRNFGRINVGEALANDR</sequence>
<dbReference type="InterPro" id="IPR037873">
    <property type="entry name" value="BamE-like"/>
</dbReference>
<dbReference type="Pfam" id="PF04355">
    <property type="entry name" value="BamE"/>
    <property type="match status" value="1"/>
</dbReference>
<dbReference type="Proteomes" id="UP000049455">
    <property type="component" value="Unassembled WGS sequence"/>
</dbReference>
<gene>
    <name evidence="5" type="ORF">JSE7799_02412</name>
</gene>